<keyword evidence="2" id="KW-1185">Reference proteome</keyword>
<dbReference type="PANTHER" id="PTHR33480">
    <property type="entry name" value="SET DOMAIN-CONTAINING PROTEIN-RELATED"/>
    <property type="match status" value="1"/>
</dbReference>
<dbReference type="EMBL" id="OV121138">
    <property type="protein sequence ID" value="CAH0560571.1"/>
    <property type="molecule type" value="Genomic_DNA"/>
</dbReference>
<dbReference type="Proteomes" id="UP001154078">
    <property type="component" value="Chromosome 7"/>
</dbReference>
<dbReference type="PANTHER" id="PTHR33480:SF1">
    <property type="entry name" value="TYR RECOMBINASE DOMAIN-CONTAINING PROTEIN"/>
    <property type="match status" value="1"/>
</dbReference>
<evidence type="ECO:0000313" key="2">
    <source>
        <dbReference type="Proteomes" id="UP001154078"/>
    </source>
</evidence>
<organism evidence="1 2">
    <name type="scientific">Brassicogethes aeneus</name>
    <name type="common">Rape pollen beetle</name>
    <name type="synonym">Meligethes aeneus</name>
    <dbReference type="NCBI Taxonomy" id="1431903"/>
    <lineage>
        <taxon>Eukaryota</taxon>
        <taxon>Metazoa</taxon>
        <taxon>Ecdysozoa</taxon>
        <taxon>Arthropoda</taxon>
        <taxon>Hexapoda</taxon>
        <taxon>Insecta</taxon>
        <taxon>Pterygota</taxon>
        <taxon>Neoptera</taxon>
        <taxon>Endopterygota</taxon>
        <taxon>Coleoptera</taxon>
        <taxon>Polyphaga</taxon>
        <taxon>Cucujiformia</taxon>
        <taxon>Nitidulidae</taxon>
        <taxon>Meligethinae</taxon>
        <taxon>Brassicogethes</taxon>
    </lineage>
</organism>
<dbReference type="OrthoDB" id="6747449at2759"/>
<dbReference type="AlphaFoldDB" id="A0A9P0BEU1"/>
<protein>
    <submittedName>
        <fullName evidence="1">Uncharacterized protein</fullName>
    </submittedName>
</protein>
<sequence length="235" mass="26713">MNKITIVQLADDLKKLKQHLIERAKASIEILKIKPTNKEAFITLIETIYCRVILLNRKRPGKLQRISVHSYSSNRSETLNAYEELDPIISPTEKILLQSFKRVVIKGKIGRGVAVLLSKDVQEHINIVLSLRQNLVDENNPYLFGKPDLLTPITGYKVLEKYATISGAKNPTSLTCTKLRKHLAILSQLFSLNETEVDQLATFMGWVGVHKNSYRFLDDVHQTAKISKLLLLLEI</sequence>
<gene>
    <name evidence="1" type="ORF">MELIAE_LOCUS10304</name>
</gene>
<reference evidence="1" key="1">
    <citation type="submission" date="2021-12" db="EMBL/GenBank/DDBJ databases">
        <authorList>
            <person name="King R."/>
        </authorList>
    </citation>
    <scope>NUCLEOTIDE SEQUENCE</scope>
</reference>
<proteinExistence type="predicted"/>
<accession>A0A9P0BEU1</accession>
<evidence type="ECO:0000313" key="1">
    <source>
        <dbReference type="EMBL" id="CAH0560571.1"/>
    </source>
</evidence>
<name>A0A9P0BEU1_BRAAE</name>